<dbReference type="InterPro" id="IPR010583">
    <property type="entry name" value="MipA"/>
</dbReference>
<feature type="signal peptide" evidence="7">
    <location>
        <begin position="1"/>
        <end position="17"/>
    </location>
</feature>
<keyword evidence="9" id="KW-1185">Reference proteome</keyword>
<reference evidence="8 9" key="1">
    <citation type="journal article" date="2011" name="Front. Microbiol.">
        <title>Genomic signatures of strain selection and enhancement in Bacillus atrophaeus var. globigii, a historical biowarfare simulant.</title>
        <authorList>
            <person name="Gibbons H.S."/>
            <person name="Broomall S.M."/>
            <person name="McNew L.A."/>
            <person name="Daligault H."/>
            <person name="Chapman C."/>
            <person name="Bruce D."/>
            <person name="Karavis M."/>
            <person name="Krepps M."/>
            <person name="McGregor P.A."/>
            <person name="Hong C."/>
            <person name="Park K.H."/>
            <person name="Akmal A."/>
            <person name="Feldman A."/>
            <person name="Lin J.S."/>
            <person name="Chang W.E."/>
            <person name="Higgs B.W."/>
            <person name="Demirev P."/>
            <person name="Lindquist J."/>
            <person name="Liem A."/>
            <person name="Fochler E."/>
            <person name="Read T.D."/>
            <person name="Tapia R."/>
            <person name="Johnson S."/>
            <person name="Bishop-Lilly K.A."/>
            <person name="Detter C."/>
            <person name="Han C."/>
            <person name="Sozhamannan S."/>
            <person name="Rosenzweig C.N."/>
            <person name="Skowronski E.W."/>
        </authorList>
    </citation>
    <scope>NUCLEOTIDE SEQUENCE [LARGE SCALE GENOMIC DNA]</scope>
    <source>
        <strain evidence="8 9">AK5</strain>
    </source>
</reference>
<feature type="chain" id="PRO_5018973395" description="MipA/OmpV family protein" evidence="7">
    <location>
        <begin position="18"/>
        <end position="320"/>
    </location>
</feature>
<evidence type="ECO:0008006" key="10">
    <source>
        <dbReference type="Google" id="ProtNLM"/>
    </source>
</evidence>
<evidence type="ECO:0000256" key="4">
    <source>
        <dbReference type="ARBA" id="ARBA00023136"/>
    </source>
</evidence>
<name>A0A432VRI9_9GAMM</name>
<dbReference type="OrthoDB" id="5731040at2"/>
<evidence type="ECO:0000313" key="9">
    <source>
        <dbReference type="Proteomes" id="UP000288212"/>
    </source>
</evidence>
<dbReference type="GO" id="GO:0009279">
    <property type="term" value="C:cell outer membrane"/>
    <property type="evidence" value="ECO:0007669"/>
    <property type="project" value="UniProtKB-SubCell"/>
</dbReference>
<evidence type="ECO:0000256" key="1">
    <source>
        <dbReference type="ARBA" id="ARBA00004442"/>
    </source>
</evidence>
<sequence length="320" mass="35704">MFSMIFASALLAPLAFAHGQTHSELTPELAAERAAEPEHTQSTNDTTLAQFNDSLKVFINQINVRVAMGYGERSSIIRGTDPLSFYVLPDVSYYGEKFFFDNGMLGYSIKQSRRHEVSIFTKLNTEFSYFTDSITGYWFGDAYSGGLSSTSMQPSGGWGDFTDDEEILPDVDNVAKRAWAIDAGIRVDYYPAERTHVGLAVQQDIRNKHNGYSAAFMVSQGVPTGLGNFQVKGELTYKSDKLVDYYYGISSRDNVAPIYHYRGKAVMQPAMSLHWQYPLRERLSLVSSARVMWLGDGVADSPLVTKDTTTTFFLGVSYAF</sequence>
<evidence type="ECO:0000256" key="5">
    <source>
        <dbReference type="ARBA" id="ARBA00023237"/>
    </source>
</evidence>
<dbReference type="EMBL" id="PIPI01000007">
    <property type="protein sequence ID" value="RUO18905.1"/>
    <property type="molecule type" value="Genomic_DNA"/>
</dbReference>
<dbReference type="AlphaFoldDB" id="A0A432VRI9"/>
<evidence type="ECO:0000256" key="2">
    <source>
        <dbReference type="ARBA" id="ARBA00005722"/>
    </source>
</evidence>
<comment type="similarity">
    <text evidence="2">Belongs to the MipA/OmpV family.</text>
</comment>
<keyword evidence="4" id="KW-0472">Membrane</keyword>
<accession>A0A432VRI9</accession>
<evidence type="ECO:0000256" key="3">
    <source>
        <dbReference type="ARBA" id="ARBA00022729"/>
    </source>
</evidence>
<evidence type="ECO:0000256" key="7">
    <source>
        <dbReference type="SAM" id="SignalP"/>
    </source>
</evidence>
<comment type="caution">
    <text evidence="8">The sequence shown here is derived from an EMBL/GenBank/DDBJ whole genome shotgun (WGS) entry which is preliminary data.</text>
</comment>
<organism evidence="8 9">
    <name type="scientific">Aliidiomarina haloalkalitolerans</name>
    <dbReference type="NCBI Taxonomy" id="859059"/>
    <lineage>
        <taxon>Bacteria</taxon>
        <taxon>Pseudomonadati</taxon>
        <taxon>Pseudomonadota</taxon>
        <taxon>Gammaproteobacteria</taxon>
        <taxon>Alteromonadales</taxon>
        <taxon>Idiomarinaceae</taxon>
        <taxon>Aliidiomarina</taxon>
    </lineage>
</organism>
<proteinExistence type="inferred from homology"/>
<feature type="compositionally biased region" description="Basic and acidic residues" evidence="6">
    <location>
        <begin position="30"/>
        <end position="39"/>
    </location>
</feature>
<feature type="region of interest" description="Disordered" evidence="6">
    <location>
        <begin position="27"/>
        <end position="46"/>
    </location>
</feature>
<dbReference type="Proteomes" id="UP000288212">
    <property type="component" value="Unassembled WGS sequence"/>
</dbReference>
<dbReference type="Pfam" id="PF06629">
    <property type="entry name" value="MipA"/>
    <property type="match status" value="1"/>
</dbReference>
<dbReference type="PANTHER" id="PTHR38776">
    <property type="entry name" value="MLTA-INTERACTING PROTEIN-RELATED"/>
    <property type="match status" value="1"/>
</dbReference>
<dbReference type="PANTHER" id="PTHR38776:SF1">
    <property type="entry name" value="MLTA-INTERACTING PROTEIN-RELATED"/>
    <property type="match status" value="1"/>
</dbReference>
<comment type="subcellular location">
    <subcellularLocation>
        <location evidence="1">Cell outer membrane</location>
    </subcellularLocation>
</comment>
<evidence type="ECO:0000256" key="6">
    <source>
        <dbReference type="SAM" id="MobiDB-lite"/>
    </source>
</evidence>
<protein>
    <recommendedName>
        <fullName evidence="10">MipA/OmpV family protein</fullName>
    </recommendedName>
</protein>
<keyword evidence="5" id="KW-0998">Cell outer membrane</keyword>
<gene>
    <name evidence="8" type="ORF">CWE06_09945</name>
</gene>
<keyword evidence="3 7" id="KW-0732">Signal</keyword>
<evidence type="ECO:0000313" key="8">
    <source>
        <dbReference type="EMBL" id="RUO18905.1"/>
    </source>
</evidence>